<name>A0ABT4S0P7_9FLAO</name>
<dbReference type="PROSITE" id="PS51257">
    <property type="entry name" value="PROKAR_LIPOPROTEIN"/>
    <property type="match status" value="1"/>
</dbReference>
<proteinExistence type="predicted"/>
<reference evidence="2" key="1">
    <citation type="submission" date="2022-11" db="EMBL/GenBank/DDBJ databases">
        <title>Refractory cell wall polysaccharides provide important carbon source for microbial heterotrophs in the hadal ocean.</title>
        <authorList>
            <person name="Zhu X."/>
        </authorList>
    </citation>
    <scope>NUCLEOTIDE SEQUENCE</scope>
    <source>
        <strain evidence="2">MTRN7</strain>
    </source>
</reference>
<sequence length="177" mass="20697">MKYLLLFFLMIFLSSCNNEIKKTTSEFKTISIKSGPKNQHIDSARFRTLVEGNIKRYEYKTFENDSTFHQFIEKEIDNDSVLIVAGTNCKLISSHNYQFSSEEMKIQAYLYDIPSVFDDESIFYFNNELGLILEQSIAWANASVLYNEEGLKPLQDSINYNFNRFNLIDKVIKMSKD</sequence>
<gene>
    <name evidence="2" type="ORF">OOZ35_08960</name>
</gene>
<feature type="signal peptide" evidence="1">
    <location>
        <begin position="1"/>
        <end position="18"/>
    </location>
</feature>
<comment type="caution">
    <text evidence="2">The sequence shown here is derived from an EMBL/GenBank/DDBJ whole genome shotgun (WGS) entry which is preliminary data.</text>
</comment>
<organism evidence="2 3">
    <name type="scientific">Mesoflavibacter profundi</name>
    <dbReference type="NCBI Taxonomy" id="2708110"/>
    <lineage>
        <taxon>Bacteria</taxon>
        <taxon>Pseudomonadati</taxon>
        <taxon>Bacteroidota</taxon>
        <taxon>Flavobacteriia</taxon>
        <taxon>Flavobacteriales</taxon>
        <taxon>Flavobacteriaceae</taxon>
        <taxon>Mesoflavibacter</taxon>
    </lineage>
</organism>
<feature type="chain" id="PRO_5045603842" description="DUF4136 domain-containing protein" evidence="1">
    <location>
        <begin position="19"/>
        <end position="177"/>
    </location>
</feature>
<evidence type="ECO:0008006" key="4">
    <source>
        <dbReference type="Google" id="ProtNLM"/>
    </source>
</evidence>
<accession>A0ABT4S0P7</accession>
<keyword evidence="3" id="KW-1185">Reference proteome</keyword>
<protein>
    <recommendedName>
        <fullName evidence="4">DUF4136 domain-containing protein</fullName>
    </recommendedName>
</protein>
<evidence type="ECO:0000256" key="1">
    <source>
        <dbReference type="SAM" id="SignalP"/>
    </source>
</evidence>
<evidence type="ECO:0000313" key="2">
    <source>
        <dbReference type="EMBL" id="MDA0177617.1"/>
    </source>
</evidence>
<dbReference type="Proteomes" id="UP001149142">
    <property type="component" value="Unassembled WGS sequence"/>
</dbReference>
<dbReference type="RefSeq" id="WP_270005515.1">
    <property type="nucleotide sequence ID" value="NZ_CAXQEU010000101.1"/>
</dbReference>
<keyword evidence="1" id="KW-0732">Signal</keyword>
<evidence type="ECO:0000313" key="3">
    <source>
        <dbReference type="Proteomes" id="UP001149142"/>
    </source>
</evidence>
<dbReference type="EMBL" id="JAPFGC010000002">
    <property type="protein sequence ID" value="MDA0177617.1"/>
    <property type="molecule type" value="Genomic_DNA"/>
</dbReference>